<protein>
    <submittedName>
        <fullName evidence="2">Uncharacterized protein</fullName>
    </submittedName>
</protein>
<dbReference type="KEGG" id="pef:A7E78_06950"/>
<keyword evidence="3" id="KW-1185">Reference proteome</keyword>
<dbReference type="STRING" id="1842532.A7E78_06950"/>
<dbReference type="Gene3D" id="3.40.190.10">
    <property type="entry name" value="Periplasmic binding protein-like II"/>
    <property type="match status" value="2"/>
</dbReference>
<dbReference type="AlphaFoldDB" id="A0A1L3GNR6"/>
<feature type="region of interest" description="Disordered" evidence="1">
    <location>
        <begin position="299"/>
        <end position="318"/>
    </location>
</feature>
<accession>A0A1L3GNR6</accession>
<organism evidence="2 3">
    <name type="scientific">Syntrophotalea acetylenivorans</name>
    <dbReference type="NCBI Taxonomy" id="1842532"/>
    <lineage>
        <taxon>Bacteria</taxon>
        <taxon>Pseudomonadati</taxon>
        <taxon>Thermodesulfobacteriota</taxon>
        <taxon>Desulfuromonadia</taxon>
        <taxon>Desulfuromonadales</taxon>
        <taxon>Syntrophotaleaceae</taxon>
        <taxon>Syntrophotalea</taxon>
    </lineage>
</organism>
<dbReference type="Proteomes" id="UP000182517">
    <property type="component" value="Chromosome"/>
</dbReference>
<evidence type="ECO:0000313" key="2">
    <source>
        <dbReference type="EMBL" id="APG27596.1"/>
    </source>
</evidence>
<sequence length="318" mass="35747">MINRQTWIAGIALLFLILGGGTSHSTKESTVALKPAHLTVAFTESAFHGIKRQDAEIAFKAFTKSIGINSGYDISVRVKTFKNVDDIKDLPVKERPELVILDSLTFLEMGETPWIDPVFMTSQQGQVAKSYLLLTHQDSKLRALSDLRGKSLNLCATNNAKLGDCWLNSLLKEKKLGSPAEFFTKVELHDKPMPALLPVFFNKTDAAIIDTLKFKLMTELNPQLNKMHTVIASEPLVESVICASDSEWSSKKFKEAVLKQMIDLHRSLSGQQILTLFKVDQIVPYESAYLNSMRTIHDRLKSPDKSRTRQQRQKPAFN</sequence>
<dbReference type="RefSeq" id="WP_072283561.1">
    <property type="nucleotide sequence ID" value="NZ_CP015519.1"/>
</dbReference>
<reference evidence="2 3" key="1">
    <citation type="journal article" date="2017" name="Genome Announc.">
        <title>Complete Genome Sequences of Two Acetylene-Fermenting Pelobacter acetylenicus Strains.</title>
        <authorList>
            <person name="Sutton J.M."/>
            <person name="Baesman S.M."/>
            <person name="Fierst J.L."/>
            <person name="Poret-Peterson A.T."/>
            <person name="Oremland R.S."/>
            <person name="Dunlap D.S."/>
            <person name="Akob D.M."/>
        </authorList>
    </citation>
    <scope>NUCLEOTIDE SEQUENCE [LARGE SCALE GENOMIC DNA]</scope>
    <source>
        <strain evidence="2 3">SFB93</strain>
    </source>
</reference>
<proteinExistence type="predicted"/>
<gene>
    <name evidence="2" type="ORF">A7E78_06950</name>
</gene>
<evidence type="ECO:0000256" key="1">
    <source>
        <dbReference type="SAM" id="MobiDB-lite"/>
    </source>
</evidence>
<dbReference type="Pfam" id="PF12974">
    <property type="entry name" value="Phosphonate-bd"/>
    <property type="match status" value="1"/>
</dbReference>
<evidence type="ECO:0000313" key="3">
    <source>
        <dbReference type="Proteomes" id="UP000182517"/>
    </source>
</evidence>
<dbReference type="EMBL" id="CP015519">
    <property type="protein sequence ID" value="APG27596.1"/>
    <property type="molecule type" value="Genomic_DNA"/>
</dbReference>
<name>A0A1L3GNR6_9BACT</name>
<dbReference type="OrthoDB" id="5343002at2"/>